<keyword evidence="1 2" id="KW-0732">Signal</keyword>
<evidence type="ECO:0000259" key="3">
    <source>
        <dbReference type="Pfam" id="PF18962"/>
    </source>
</evidence>
<dbReference type="RefSeq" id="WP_129748467.1">
    <property type="nucleotide sequence ID" value="NZ_JUIV01000017.1"/>
</dbReference>
<feature type="chain" id="PRO_5019284604" evidence="2">
    <location>
        <begin position="21"/>
        <end position="604"/>
    </location>
</feature>
<evidence type="ECO:0000256" key="1">
    <source>
        <dbReference type="ARBA" id="ARBA00022729"/>
    </source>
</evidence>
<proteinExistence type="predicted"/>
<protein>
    <submittedName>
        <fullName evidence="4">Por secretion system C-terminal sorting domain-containing protein</fullName>
    </submittedName>
</protein>
<evidence type="ECO:0000256" key="2">
    <source>
        <dbReference type="SAM" id="SignalP"/>
    </source>
</evidence>
<evidence type="ECO:0000313" key="5">
    <source>
        <dbReference type="Proteomes" id="UP000290433"/>
    </source>
</evidence>
<name>A0A444VUP6_9FLAO</name>
<organism evidence="4 5">
    <name type="scientific">Flavobacterium anhuiense</name>
    <dbReference type="NCBI Taxonomy" id="459526"/>
    <lineage>
        <taxon>Bacteria</taxon>
        <taxon>Pseudomonadati</taxon>
        <taxon>Bacteroidota</taxon>
        <taxon>Flavobacteriia</taxon>
        <taxon>Flavobacteriales</taxon>
        <taxon>Flavobacteriaceae</taxon>
        <taxon>Flavobacterium</taxon>
    </lineage>
</organism>
<evidence type="ECO:0000313" key="4">
    <source>
        <dbReference type="EMBL" id="RYJ37365.1"/>
    </source>
</evidence>
<gene>
    <name evidence="4" type="ORF">NU08_3718</name>
</gene>
<reference evidence="4 5" key="1">
    <citation type="submission" date="2014-12" db="EMBL/GenBank/DDBJ databases">
        <title>Genome sequence of Flavobacterium anhuiense RCM74.</title>
        <authorList>
            <person name="Kim J.F."/>
            <person name="Song J.Y."/>
            <person name="Kwak M.-J."/>
            <person name="Lee S.-W."/>
        </authorList>
    </citation>
    <scope>NUCLEOTIDE SEQUENCE [LARGE SCALE GENOMIC DNA]</scope>
    <source>
        <strain evidence="4 5">RCM74</strain>
    </source>
</reference>
<dbReference type="EMBL" id="JUIV01000017">
    <property type="protein sequence ID" value="RYJ37365.1"/>
    <property type="molecule type" value="Genomic_DNA"/>
</dbReference>
<dbReference type="Proteomes" id="UP000290433">
    <property type="component" value="Unassembled WGS sequence"/>
</dbReference>
<accession>A0A444VUP6</accession>
<feature type="domain" description="Secretion system C-terminal sorting" evidence="3">
    <location>
        <begin position="528"/>
        <end position="600"/>
    </location>
</feature>
<dbReference type="InterPro" id="IPR026444">
    <property type="entry name" value="Secre_tail"/>
</dbReference>
<dbReference type="AlphaFoldDB" id="A0A444VUP6"/>
<dbReference type="NCBIfam" id="TIGR04183">
    <property type="entry name" value="Por_Secre_tail"/>
    <property type="match status" value="1"/>
</dbReference>
<comment type="caution">
    <text evidence="4">The sequence shown here is derived from an EMBL/GenBank/DDBJ whole genome shotgun (WGS) entry which is preliminary data.</text>
</comment>
<dbReference type="OrthoDB" id="1345775at2"/>
<feature type="signal peptide" evidence="2">
    <location>
        <begin position="1"/>
        <end position="20"/>
    </location>
</feature>
<sequence length="604" mass="66849">MKKNYLLLIATLMLNALMFAQTVTLTPTAVNNTNVNSGPINLASLPNSTISLNIKVDIPSNVAVNDQGTLTVYYSNLSTSNANVAAGGNGGNLYFGGGKTATRSMVINLYWSDFLTSGGFIFAEYKTPAGTAYRSSNLAVIKNSTMSSGTTLNPPADAPNPTKIPNSLCCNQIVRLGDKPQIITGSKFLNPYEKEPYGISSKWETKGNASLNIKADFVNQTLDIDHITSPENFTVKRSLGYVYGNQYPNTSNTVTITVVPSPILTNDIMTNDTPNSDGIYELSSVKTLNLYGFNSMINLNILQDPNHTHQRGDNVVRVDSYKWEYKDNRLYSNPWIAIPNENGSDINFSAPSQIPNSEDINYLVRRIAIYKNVSRVSNEIKILVRALRYNNTICCDQILKIQSETSFENPKTIDGSIAEAITPIEEGINFRVNYVTYQWQSLSKENGYSSSTWTNIPGATSKDYLPSQTLTVVRDRRGKYNFAKSYIYRRIAYINYSVLKNKLITKTALSYSNESSIDGSVDQAFIQLYPNPATSILNIESTVDISNSKVTISNITGNILNSNNFSIINPKLISINVSNFITGTYFITIENQNLGLVQRTFIKQ</sequence>
<dbReference type="Pfam" id="PF18962">
    <property type="entry name" value="Por_Secre_tail"/>
    <property type="match status" value="1"/>
</dbReference>